<evidence type="ECO:0000313" key="2">
    <source>
        <dbReference type="Proteomes" id="UP000237040"/>
    </source>
</evidence>
<dbReference type="AlphaFoldDB" id="A0A2J6WEA5"/>
<reference evidence="1 2" key="1">
    <citation type="submission" date="2018-01" db="EMBL/GenBank/DDBJ databases">
        <title>Metagenomic assembled genomes from two thermal pools in the Uzon Caldera, Kamchatka, Russia.</title>
        <authorList>
            <person name="Wilkins L."/>
            <person name="Ettinger C."/>
        </authorList>
    </citation>
    <scope>NUCLEOTIDE SEQUENCE [LARGE SCALE GENOMIC DNA]</scope>
    <source>
        <strain evidence="1">ZAV-07</strain>
    </source>
</reference>
<gene>
    <name evidence="1" type="ORF">C0189_03230</name>
</gene>
<protein>
    <submittedName>
        <fullName evidence="1">Uncharacterized protein</fullName>
    </submittedName>
</protein>
<dbReference type="EMBL" id="PNIL01000049">
    <property type="protein sequence ID" value="PMP67342.1"/>
    <property type="molecule type" value="Genomic_DNA"/>
</dbReference>
<comment type="caution">
    <text evidence="1">The sequence shown here is derived from an EMBL/GenBank/DDBJ whole genome shotgun (WGS) entry which is preliminary data.</text>
</comment>
<dbReference type="Proteomes" id="UP000237040">
    <property type="component" value="Unassembled WGS sequence"/>
</dbReference>
<sequence length="341" mass="38847">MMFKKGILNDIFRDYIIFRELNPVKKSLPNFETLKDKLELQALPRKKDKEYALVISEILKSAMDFSNIVYLGDTFLSDLTVIKNLEELGFDIFGVITDEEKTNFESPYPYVVFNNSWAKIKDFVSDKISDKTIVIVDIDKTAIGAHGRNHLPIDKARTDAIVSIAEAIFQKKFDSLEKGNFLKLYKSIHTKDLLNFTQDNQDIVSITTLIIYSNAISLDEFLKLAKTTSFEEFIEGIRVSGQLQDLVYEVKENIKAKSPTLFPTFRKVELEKTLARMNFLPDDTPLETLLSEEILITGEVFDIGKYALSKGAIVFGVSDKPEVASFSEDKSIFTKLIKIYP</sequence>
<accession>A0A2J6WEA5</accession>
<proteinExistence type="predicted"/>
<organism evidence="1 2">
    <name type="scientific">Caldisericum exile</name>
    <dbReference type="NCBI Taxonomy" id="693075"/>
    <lineage>
        <taxon>Bacteria</taxon>
        <taxon>Pseudomonadati</taxon>
        <taxon>Caldisericota/Cryosericota group</taxon>
        <taxon>Caldisericota</taxon>
        <taxon>Caldisericia</taxon>
        <taxon>Caldisericales</taxon>
        <taxon>Caldisericaceae</taxon>
        <taxon>Caldisericum</taxon>
    </lineage>
</organism>
<name>A0A2J6WEA5_9BACT</name>
<evidence type="ECO:0000313" key="1">
    <source>
        <dbReference type="EMBL" id="PMP67342.1"/>
    </source>
</evidence>